<accession>A0A848ISP6</accession>
<comment type="caution">
    <text evidence="3">The sequence shown here is derived from an EMBL/GenBank/DDBJ whole genome shotgun (WGS) entry which is preliminary data.</text>
</comment>
<evidence type="ECO:0000259" key="2">
    <source>
        <dbReference type="Pfam" id="PF03466"/>
    </source>
</evidence>
<gene>
    <name evidence="3" type="ORF">HHL24_34360</name>
</gene>
<dbReference type="PANTHER" id="PTHR30537:SF5">
    <property type="entry name" value="HTH-TYPE TRANSCRIPTIONAL ACTIVATOR TTDR-RELATED"/>
    <property type="match status" value="1"/>
</dbReference>
<dbReference type="Gene3D" id="3.40.190.290">
    <property type="match status" value="1"/>
</dbReference>
<comment type="similarity">
    <text evidence="1">Belongs to the LysR transcriptional regulatory family.</text>
</comment>
<dbReference type="InterPro" id="IPR058163">
    <property type="entry name" value="LysR-type_TF_proteobact-type"/>
</dbReference>
<dbReference type="PANTHER" id="PTHR30537">
    <property type="entry name" value="HTH-TYPE TRANSCRIPTIONAL REGULATOR"/>
    <property type="match status" value="1"/>
</dbReference>
<keyword evidence="4" id="KW-1185">Reference proteome</keyword>
<feature type="domain" description="LysR substrate-binding" evidence="2">
    <location>
        <begin position="2"/>
        <end position="201"/>
    </location>
</feature>
<evidence type="ECO:0000313" key="4">
    <source>
        <dbReference type="Proteomes" id="UP000544134"/>
    </source>
</evidence>
<dbReference type="InterPro" id="IPR005119">
    <property type="entry name" value="LysR_subst-bd"/>
</dbReference>
<proteinExistence type="inferred from homology"/>
<dbReference type="RefSeq" id="WP_169489746.1">
    <property type="nucleotide sequence ID" value="NZ_JABBGJ010000047.1"/>
</dbReference>
<dbReference type="GO" id="GO:0043565">
    <property type="term" value="F:sequence-specific DNA binding"/>
    <property type="evidence" value="ECO:0007669"/>
    <property type="project" value="TreeGrafter"/>
</dbReference>
<evidence type="ECO:0000256" key="1">
    <source>
        <dbReference type="ARBA" id="ARBA00009437"/>
    </source>
</evidence>
<dbReference type="Pfam" id="PF03466">
    <property type="entry name" value="LysR_substrate"/>
    <property type="match status" value="1"/>
</dbReference>
<protein>
    <recommendedName>
        <fullName evidence="2">LysR substrate-binding domain-containing protein</fullName>
    </recommendedName>
</protein>
<sequence>MGDLVVTGPNMFGRMHVLPVVTSFLAAYPDVSVGLMLTDKVTHFLDDQIDVALRIGYLPDSELVAVRLGAVRRVICASPSYLSTRGTPATPDELPEHSVVSFESVSSTSNWKFWSGGSDFNVPFRSRLSVNTIEAAIDAGLAGSGLIRTMSYQIAEYVRRGDLQIVLSEFEPPVRPVHLVYDKKNRLPLKLRAFIDFVVPRLRDLLHSTTTLIEHYRRYPTQPVLTGRGTLRFCCYRGTVAGLFQLQCQKRRCTSATASHDAFISKTGGAMDLEIEAICGDFERGTHCGISLDLYGFARFSPVTIYRNDQRLDTPVSSRCSSDIIPR</sequence>
<dbReference type="GO" id="GO:0003700">
    <property type="term" value="F:DNA-binding transcription factor activity"/>
    <property type="evidence" value="ECO:0007669"/>
    <property type="project" value="TreeGrafter"/>
</dbReference>
<evidence type="ECO:0000313" key="3">
    <source>
        <dbReference type="EMBL" id="NMM02985.1"/>
    </source>
</evidence>
<dbReference type="CDD" id="cd08471">
    <property type="entry name" value="PBP2_CrgA_like_2"/>
    <property type="match status" value="1"/>
</dbReference>
<dbReference type="GO" id="GO:0006351">
    <property type="term" value="P:DNA-templated transcription"/>
    <property type="evidence" value="ECO:0007669"/>
    <property type="project" value="TreeGrafter"/>
</dbReference>
<name>A0A848ISP6_9BURK</name>
<dbReference type="AlphaFoldDB" id="A0A848ISP6"/>
<organism evidence="3 4">
    <name type="scientific">Paraburkholderia polaris</name>
    <dbReference type="NCBI Taxonomy" id="2728848"/>
    <lineage>
        <taxon>Bacteria</taxon>
        <taxon>Pseudomonadati</taxon>
        <taxon>Pseudomonadota</taxon>
        <taxon>Betaproteobacteria</taxon>
        <taxon>Burkholderiales</taxon>
        <taxon>Burkholderiaceae</taxon>
        <taxon>Paraburkholderia</taxon>
    </lineage>
</organism>
<dbReference type="Proteomes" id="UP000544134">
    <property type="component" value="Unassembled WGS sequence"/>
</dbReference>
<dbReference type="EMBL" id="JABBGJ010000047">
    <property type="protein sequence ID" value="NMM02985.1"/>
    <property type="molecule type" value="Genomic_DNA"/>
</dbReference>
<reference evidence="3 4" key="1">
    <citation type="submission" date="2020-04" db="EMBL/GenBank/DDBJ databases">
        <title>Paraburkholderia sp. RP-4-7 isolated from soil.</title>
        <authorList>
            <person name="Dahal R.H."/>
        </authorList>
    </citation>
    <scope>NUCLEOTIDE SEQUENCE [LARGE SCALE GENOMIC DNA]</scope>
    <source>
        <strain evidence="3 4">RP-4-7</strain>
    </source>
</reference>
<dbReference type="SUPFAM" id="SSF53850">
    <property type="entry name" value="Periplasmic binding protein-like II"/>
    <property type="match status" value="1"/>
</dbReference>